<dbReference type="AlphaFoldDB" id="A0A2U2DXI9"/>
<keyword evidence="1" id="KW-0732">Signal</keyword>
<feature type="signal peptide" evidence="1">
    <location>
        <begin position="1"/>
        <end position="21"/>
    </location>
</feature>
<dbReference type="RefSeq" id="WP_109456547.1">
    <property type="nucleotide sequence ID" value="NZ_QFBC01000001.1"/>
</dbReference>
<organism evidence="2 3">
    <name type="scientific">Metarhizobium album</name>
    <dbReference type="NCBI Taxonomy" id="2182425"/>
    <lineage>
        <taxon>Bacteria</taxon>
        <taxon>Pseudomonadati</taxon>
        <taxon>Pseudomonadota</taxon>
        <taxon>Alphaproteobacteria</taxon>
        <taxon>Hyphomicrobiales</taxon>
        <taxon>Rhizobiaceae</taxon>
        <taxon>Metarhizobium</taxon>
    </lineage>
</organism>
<dbReference type="Proteomes" id="UP000245252">
    <property type="component" value="Unassembled WGS sequence"/>
</dbReference>
<keyword evidence="3" id="KW-1185">Reference proteome</keyword>
<reference evidence="2 3" key="1">
    <citation type="submission" date="2018-05" db="EMBL/GenBank/DDBJ databases">
        <title>The draft genome of strain NS-104.</title>
        <authorList>
            <person name="Hang P."/>
            <person name="Jiang J."/>
        </authorList>
    </citation>
    <scope>NUCLEOTIDE SEQUENCE [LARGE SCALE GENOMIC DNA]</scope>
    <source>
        <strain evidence="2 3">NS-104</strain>
    </source>
</reference>
<gene>
    <name evidence="2" type="ORF">DEM27_02235</name>
</gene>
<sequence length="86" mass="9454">MLTKILLAGGLLAATAFSAAADDTPQYDRQLEAAMIARLQTRLPELRSSYDVTGAAQTAAQKDEATDWAELLKPSIMKYRGRIIWL</sequence>
<evidence type="ECO:0000256" key="1">
    <source>
        <dbReference type="SAM" id="SignalP"/>
    </source>
</evidence>
<proteinExistence type="predicted"/>
<comment type="caution">
    <text evidence="2">The sequence shown here is derived from an EMBL/GenBank/DDBJ whole genome shotgun (WGS) entry which is preliminary data.</text>
</comment>
<evidence type="ECO:0000313" key="2">
    <source>
        <dbReference type="EMBL" id="PWE58030.1"/>
    </source>
</evidence>
<name>A0A2U2DXI9_9HYPH</name>
<evidence type="ECO:0000313" key="3">
    <source>
        <dbReference type="Proteomes" id="UP000245252"/>
    </source>
</evidence>
<dbReference type="EMBL" id="QFBC01000001">
    <property type="protein sequence ID" value="PWE58030.1"/>
    <property type="molecule type" value="Genomic_DNA"/>
</dbReference>
<accession>A0A2U2DXI9</accession>
<protein>
    <submittedName>
        <fullName evidence="2">Uncharacterized protein</fullName>
    </submittedName>
</protein>
<feature type="chain" id="PRO_5015786518" evidence="1">
    <location>
        <begin position="22"/>
        <end position="86"/>
    </location>
</feature>